<feature type="region of interest" description="Disordered" evidence="1">
    <location>
        <begin position="24"/>
        <end position="146"/>
    </location>
</feature>
<comment type="caution">
    <text evidence="3">The sequence shown here is derived from an EMBL/GenBank/DDBJ whole genome shotgun (WGS) entry which is preliminary data.</text>
</comment>
<sequence length="146" mass="15917">MPVYDFACACGSRFEMMVPSWSSPAPDCPACGATTARRPPSPAMHGRAAPPPSMASAPQSWEGVGSGDRDTITHWRRTVEARQEFESRHPEHREQRDAIAAHEGRFERRPLTYRELATRAASDGNATRAAAEASRERRTGGAAEPA</sequence>
<organism evidence="3 4">
    <name type="scientific">Pseudonocardia autotrophica</name>
    <name type="common">Amycolata autotrophica</name>
    <name type="synonym">Nocardia autotrophica</name>
    <dbReference type="NCBI Taxonomy" id="2074"/>
    <lineage>
        <taxon>Bacteria</taxon>
        <taxon>Bacillati</taxon>
        <taxon>Actinomycetota</taxon>
        <taxon>Actinomycetes</taxon>
        <taxon>Pseudonocardiales</taxon>
        <taxon>Pseudonocardiaceae</taxon>
        <taxon>Pseudonocardia</taxon>
    </lineage>
</organism>
<dbReference type="AlphaFoldDB" id="A0A1Y2N5P7"/>
<dbReference type="STRING" id="2074.BG845_01023"/>
<evidence type="ECO:0000313" key="4">
    <source>
        <dbReference type="Proteomes" id="UP000194360"/>
    </source>
</evidence>
<dbReference type="OrthoDB" id="9792898at2"/>
<dbReference type="RefSeq" id="WP_085911349.1">
    <property type="nucleotide sequence ID" value="NZ_AP018920.1"/>
</dbReference>
<gene>
    <name evidence="3" type="ORF">BG845_01023</name>
</gene>
<proteinExistence type="predicted"/>
<dbReference type="Pfam" id="PF09723">
    <property type="entry name" value="Zn_ribbon_8"/>
    <property type="match status" value="1"/>
</dbReference>
<dbReference type="NCBIfam" id="TIGR02605">
    <property type="entry name" value="CxxC_CxxC_SSSS"/>
    <property type="match status" value="1"/>
</dbReference>
<keyword evidence="4" id="KW-1185">Reference proteome</keyword>
<evidence type="ECO:0000256" key="1">
    <source>
        <dbReference type="SAM" id="MobiDB-lite"/>
    </source>
</evidence>
<accession>A0A1Y2N5P7</accession>
<evidence type="ECO:0000259" key="2">
    <source>
        <dbReference type="SMART" id="SM00834"/>
    </source>
</evidence>
<feature type="domain" description="Putative regulatory protein FmdB zinc ribbon" evidence="2">
    <location>
        <begin position="1"/>
        <end position="41"/>
    </location>
</feature>
<dbReference type="Proteomes" id="UP000194360">
    <property type="component" value="Unassembled WGS sequence"/>
</dbReference>
<name>A0A1Y2N5P7_PSEAH</name>
<dbReference type="EMBL" id="MIGB01000004">
    <property type="protein sequence ID" value="OSY42782.1"/>
    <property type="molecule type" value="Genomic_DNA"/>
</dbReference>
<dbReference type="SMART" id="SM00834">
    <property type="entry name" value="CxxC_CXXC_SSSS"/>
    <property type="match status" value="1"/>
</dbReference>
<dbReference type="InterPro" id="IPR013429">
    <property type="entry name" value="Regulatory_FmdB_Zinc_ribbon"/>
</dbReference>
<protein>
    <submittedName>
        <fullName evidence="3">Zinc ribbon domain protein</fullName>
    </submittedName>
</protein>
<reference evidence="3 4" key="1">
    <citation type="submission" date="2016-09" db="EMBL/GenBank/DDBJ databases">
        <title>Pseudonocardia autotrophica DSM535, a candidate organism with high potential of specific P450 cytochromes.</title>
        <authorList>
            <person name="Grumaz C."/>
            <person name="Vainshtein Y."/>
            <person name="Kirstahler P."/>
            <person name="Sohn K."/>
        </authorList>
    </citation>
    <scope>NUCLEOTIDE SEQUENCE [LARGE SCALE GENOMIC DNA]</scope>
    <source>
        <strain evidence="3 4">DSM 535</strain>
    </source>
</reference>
<evidence type="ECO:0000313" key="3">
    <source>
        <dbReference type="EMBL" id="OSY42782.1"/>
    </source>
</evidence>
<feature type="compositionally biased region" description="Basic and acidic residues" evidence="1">
    <location>
        <begin position="67"/>
        <end position="112"/>
    </location>
</feature>